<dbReference type="EMBL" id="FOOK01000042">
    <property type="protein sequence ID" value="SFG52191.1"/>
    <property type="molecule type" value="Genomic_DNA"/>
</dbReference>
<dbReference type="GO" id="GO:0046872">
    <property type="term" value="F:metal ion binding"/>
    <property type="evidence" value="ECO:0007669"/>
    <property type="project" value="UniProtKB-KW"/>
</dbReference>
<evidence type="ECO:0000256" key="6">
    <source>
        <dbReference type="HAMAP-Rule" id="MF_00163"/>
    </source>
</evidence>
<comment type="similarity">
    <text evidence="1 6">Belongs to the polypeptide deformylase family.</text>
</comment>
<comment type="catalytic activity">
    <reaction evidence="6">
        <text>N-terminal N-formyl-L-methionyl-[peptide] + H2O = N-terminal L-methionyl-[peptide] + formate</text>
        <dbReference type="Rhea" id="RHEA:24420"/>
        <dbReference type="Rhea" id="RHEA-COMP:10639"/>
        <dbReference type="Rhea" id="RHEA-COMP:10640"/>
        <dbReference type="ChEBI" id="CHEBI:15377"/>
        <dbReference type="ChEBI" id="CHEBI:15740"/>
        <dbReference type="ChEBI" id="CHEBI:49298"/>
        <dbReference type="ChEBI" id="CHEBI:64731"/>
        <dbReference type="EC" id="3.5.1.88"/>
    </reaction>
</comment>
<dbReference type="HAMAP" id="MF_00163">
    <property type="entry name" value="Pep_deformylase"/>
    <property type="match status" value="1"/>
</dbReference>
<dbReference type="STRING" id="201973.SAMN04488025_14213"/>
<dbReference type="PRINTS" id="PR01576">
    <property type="entry name" value="PDEFORMYLASE"/>
</dbReference>
<name>A0A1I2SQP2_9BACL</name>
<dbReference type="PANTHER" id="PTHR10458:SF22">
    <property type="entry name" value="PEPTIDE DEFORMYLASE"/>
    <property type="match status" value="1"/>
</dbReference>
<dbReference type="NCBIfam" id="TIGR00079">
    <property type="entry name" value="pept_deformyl"/>
    <property type="match status" value="1"/>
</dbReference>
<proteinExistence type="inferred from homology"/>
<protein>
    <recommendedName>
        <fullName evidence="6">Peptide deformylase</fullName>
        <shortName evidence="6">PDF</shortName>
        <ecNumber evidence="6">3.5.1.88</ecNumber>
    </recommendedName>
    <alternativeName>
        <fullName evidence="6">Polypeptide deformylase</fullName>
    </alternativeName>
</protein>
<dbReference type="SUPFAM" id="SSF56420">
    <property type="entry name" value="Peptide deformylase"/>
    <property type="match status" value="1"/>
</dbReference>
<organism evidence="7 8">
    <name type="scientific">Planifilum fulgidum</name>
    <dbReference type="NCBI Taxonomy" id="201973"/>
    <lineage>
        <taxon>Bacteria</taxon>
        <taxon>Bacillati</taxon>
        <taxon>Bacillota</taxon>
        <taxon>Bacilli</taxon>
        <taxon>Bacillales</taxon>
        <taxon>Thermoactinomycetaceae</taxon>
        <taxon>Planifilum</taxon>
    </lineage>
</organism>
<feature type="binding site" evidence="6">
    <location>
        <position position="135"/>
    </location>
    <ligand>
        <name>Fe cation</name>
        <dbReference type="ChEBI" id="CHEBI:24875"/>
    </ligand>
</feature>
<dbReference type="InterPro" id="IPR023635">
    <property type="entry name" value="Peptide_deformylase"/>
</dbReference>
<feature type="binding site" evidence="6">
    <location>
        <position position="89"/>
    </location>
    <ligand>
        <name>Fe cation</name>
        <dbReference type="ChEBI" id="CHEBI:24875"/>
    </ligand>
</feature>
<dbReference type="GO" id="GO:0042586">
    <property type="term" value="F:peptide deformylase activity"/>
    <property type="evidence" value="ECO:0007669"/>
    <property type="project" value="UniProtKB-UniRule"/>
</dbReference>
<keyword evidence="5 6" id="KW-0408">Iron</keyword>
<evidence type="ECO:0000256" key="1">
    <source>
        <dbReference type="ARBA" id="ARBA00010759"/>
    </source>
</evidence>
<comment type="function">
    <text evidence="6">Removes the formyl group from the N-terminal Met of newly synthesized proteins. Requires at least a dipeptide for an efficient rate of reaction. N-terminal L-methionine is a prerequisite for activity but the enzyme has broad specificity at other positions.</text>
</comment>
<dbReference type="OrthoDB" id="9784988at2"/>
<sequence>MAIRRIVKYPDPILREKAQPVKKFHARLHKLLDDMAETMYDAKGVGLAAPQVGILKRVIVVDPGDGLIEVVNPELFDLEGEQLAPPEGCLSIPGLLGEVRRANRLKVKGQNRYGEPFEMEAEGYLARIFQHEVDHLNGILFIDRAERVFRPEEEEDGAEEDSLP</sequence>
<evidence type="ECO:0000256" key="5">
    <source>
        <dbReference type="ARBA" id="ARBA00023004"/>
    </source>
</evidence>
<gene>
    <name evidence="6" type="primary">def</name>
    <name evidence="7" type="ORF">SAMN04488025_14213</name>
</gene>
<feature type="active site" evidence="6">
    <location>
        <position position="132"/>
    </location>
</feature>
<dbReference type="FunFam" id="3.90.45.10:FF:000005">
    <property type="entry name" value="Peptide deformylase"/>
    <property type="match status" value="1"/>
</dbReference>
<evidence type="ECO:0000313" key="7">
    <source>
        <dbReference type="EMBL" id="SFG52191.1"/>
    </source>
</evidence>
<dbReference type="NCBIfam" id="NF001159">
    <property type="entry name" value="PRK00150.1-3"/>
    <property type="match status" value="1"/>
</dbReference>
<keyword evidence="2 6" id="KW-0479">Metal-binding</keyword>
<reference evidence="7 8" key="1">
    <citation type="submission" date="2016-10" db="EMBL/GenBank/DDBJ databases">
        <authorList>
            <person name="de Groot N.N."/>
        </authorList>
    </citation>
    <scope>NUCLEOTIDE SEQUENCE [LARGE SCALE GENOMIC DNA]</scope>
    <source>
        <strain evidence="7 8">DSM 44945</strain>
    </source>
</reference>
<dbReference type="AlphaFoldDB" id="A0A1I2SQP2"/>
<dbReference type="RefSeq" id="WP_092041360.1">
    <property type="nucleotide sequence ID" value="NZ_FOOK01000042.1"/>
</dbReference>
<dbReference type="PIRSF" id="PIRSF004749">
    <property type="entry name" value="Pep_def"/>
    <property type="match status" value="1"/>
</dbReference>
<dbReference type="Pfam" id="PF01327">
    <property type="entry name" value="Pep_deformylase"/>
    <property type="match status" value="1"/>
</dbReference>
<comment type="cofactor">
    <cofactor evidence="6">
        <name>Fe(2+)</name>
        <dbReference type="ChEBI" id="CHEBI:29033"/>
    </cofactor>
    <text evidence="6">Binds 1 Fe(2+) ion.</text>
</comment>
<dbReference type="Proteomes" id="UP000198661">
    <property type="component" value="Unassembled WGS sequence"/>
</dbReference>
<keyword evidence="8" id="KW-1185">Reference proteome</keyword>
<dbReference type="GO" id="GO:0006412">
    <property type="term" value="P:translation"/>
    <property type="evidence" value="ECO:0007669"/>
    <property type="project" value="UniProtKB-UniRule"/>
</dbReference>
<keyword evidence="3 6" id="KW-0378">Hydrolase</keyword>
<dbReference type="CDD" id="cd00487">
    <property type="entry name" value="Pep_deformylase"/>
    <property type="match status" value="1"/>
</dbReference>
<accession>A0A1I2SQP2</accession>
<evidence type="ECO:0000313" key="8">
    <source>
        <dbReference type="Proteomes" id="UP000198661"/>
    </source>
</evidence>
<feature type="binding site" evidence="6">
    <location>
        <position position="131"/>
    </location>
    <ligand>
        <name>Fe cation</name>
        <dbReference type="ChEBI" id="CHEBI:24875"/>
    </ligand>
</feature>
<keyword evidence="4 6" id="KW-0648">Protein biosynthesis</keyword>
<dbReference type="InterPro" id="IPR036821">
    <property type="entry name" value="Peptide_deformylase_sf"/>
</dbReference>
<dbReference type="Gene3D" id="3.90.45.10">
    <property type="entry name" value="Peptide deformylase"/>
    <property type="match status" value="1"/>
</dbReference>
<dbReference type="PANTHER" id="PTHR10458">
    <property type="entry name" value="PEPTIDE DEFORMYLASE"/>
    <property type="match status" value="1"/>
</dbReference>
<dbReference type="EC" id="3.5.1.88" evidence="6"/>
<evidence type="ECO:0000256" key="3">
    <source>
        <dbReference type="ARBA" id="ARBA00022801"/>
    </source>
</evidence>
<evidence type="ECO:0000256" key="2">
    <source>
        <dbReference type="ARBA" id="ARBA00022723"/>
    </source>
</evidence>
<evidence type="ECO:0000256" key="4">
    <source>
        <dbReference type="ARBA" id="ARBA00022917"/>
    </source>
</evidence>